<dbReference type="AlphaFoldDB" id="A0A173UID3"/>
<dbReference type="EMBL" id="CYXO01000013">
    <property type="protein sequence ID" value="CUN14200.1"/>
    <property type="molecule type" value="Genomic_DNA"/>
</dbReference>
<gene>
    <name evidence="1" type="ORF">ERS852573_02119</name>
</gene>
<dbReference type="OrthoDB" id="1763382at2"/>
<evidence type="ECO:0000313" key="2">
    <source>
        <dbReference type="Proteomes" id="UP000095597"/>
    </source>
</evidence>
<sequence>MSVDKSSVLKKLRESDAIYVLMSDCTRMPFVVCDPETYDDEVFIFFSEEDAMRGGQEFLKANNPLKIFNIEKKYLLPFYSSLFPIGVNCMVIGKGTEEEIAIQLGELVRRPEQKPGEEPIENPELQITAMYFMQKVRSQKELKLTDETKELQEELMAHYQRGRYITAISEDKKMPILNKDDGQVLMPIFTDVQEFLKFQNENRDMKYTMGVVEAARIPEAMGSEVTGVVVNPFGIDLQLNVSRPQK</sequence>
<evidence type="ECO:0000313" key="1">
    <source>
        <dbReference type="EMBL" id="CUN14200.1"/>
    </source>
</evidence>
<name>A0A173UID3_9FIRM</name>
<dbReference type="RefSeq" id="WP_055214686.1">
    <property type="nucleotide sequence ID" value="NZ_CYXO01000013.1"/>
</dbReference>
<organism evidence="1 2">
    <name type="scientific">Dorea longicatena</name>
    <dbReference type="NCBI Taxonomy" id="88431"/>
    <lineage>
        <taxon>Bacteria</taxon>
        <taxon>Bacillati</taxon>
        <taxon>Bacillota</taxon>
        <taxon>Clostridia</taxon>
        <taxon>Lachnospirales</taxon>
        <taxon>Lachnospiraceae</taxon>
        <taxon>Dorea</taxon>
    </lineage>
</organism>
<protein>
    <submittedName>
        <fullName evidence="1">Uncharacterized protein</fullName>
    </submittedName>
</protein>
<dbReference type="Proteomes" id="UP000095597">
    <property type="component" value="Unassembled WGS sequence"/>
</dbReference>
<proteinExistence type="predicted"/>
<reference evidence="1 2" key="1">
    <citation type="submission" date="2015-09" db="EMBL/GenBank/DDBJ databases">
        <authorList>
            <consortium name="Pathogen Informatics"/>
        </authorList>
    </citation>
    <scope>NUCLEOTIDE SEQUENCE [LARGE SCALE GENOMIC DNA]</scope>
    <source>
        <strain evidence="1 2">2789STDY5834961</strain>
    </source>
</reference>
<accession>A0A173UID3</accession>